<evidence type="ECO:0000313" key="1">
    <source>
        <dbReference type="EMBL" id="NIZ68661.1"/>
    </source>
</evidence>
<dbReference type="EMBL" id="JAATLM010000001">
    <property type="protein sequence ID" value="NIZ68661.1"/>
    <property type="molecule type" value="Genomic_DNA"/>
</dbReference>
<evidence type="ECO:0000313" key="2">
    <source>
        <dbReference type="Proteomes" id="UP000778951"/>
    </source>
</evidence>
<name>A0A968KYU5_9SPIO</name>
<reference evidence="1" key="1">
    <citation type="submission" date="2020-03" db="EMBL/GenBank/DDBJ databases">
        <title>Spirochaetal bacteria isolated from arthropods constitute a novel genus Entomospira genus novum within the order Spirochaetales.</title>
        <authorList>
            <person name="Grana-Miraglia L."/>
            <person name="Sikutova S."/>
            <person name="Fingerle V."/>
            <person name="Sing A."/>
            <person name="Castillo-Ramirez S."/>
            <person name="Margos G."/>
            <person name="Rudolf I."/>
        </authorList>
    </citation>
    <scope>NUCLEOTIDE SEQUENCE</scope>
    <source>
        <strain evidence="1">BR149</strain>
    </source>
</reference>
<accession>A0A968KYU5</accession>
<organism evidence="1 2">
    <name type="scientific">Entomospira culicis</name>
    <dbReference type="NCBI Taxonomy" id="2719989"/>
    <lineage>
        <taxon>Bacteria</taxon>
        <taxon>Pseudomonadati</taxon>
        <taxon>Spirochaetota</taxon>
        <taxon>Spirochaetia</taxon>
        <taxon>Spirochaetales</taxon>
        <taxon>Spirochaetaceae</taxon>
        <taxon>Entomospira</taxon>
    </lineage>
</organism>
<sequence length="283" mass="31935">MKIEIDGVDVPYQLDGEKVLGDLIPTLRLYLFNQGRMIEQLLVDGAGRGIDAQLPITQIGLLSLTTAVILDLDEVSKRANTLLKHIETGKGCQLDKCAHNITQWAKSVEFWLQDFSLSPDFFQLLARLPQYDGKAEETSLYQKALTVVVRCLAERNAELEDPITVTLHGMQALLEKEQAMLDMGITLQSNQDATSAYEILLFTEALQKLKRVSRLLPESHDALYDRLDAWLEESLGIMTQMVEAFDTKDFILTADLAEYELVERLQSLKTLEEEFRVLSLGQS</sequence>
<dbReference type="RefSeq" id="WP_167694734.1">
    <property type="nucleotide sequence ID" value="NZ_CP118181.1"/>
</dbReference>
<protein>
    <submittedName>
        <fullName evidence="1">Uncharacterized protein</fullName>
    </submittedName>
</protein>
<proteinExistence type="predicted"/>
<dbReference type="Proteomes" id="UP000778951">
    <property type="component" value="Unassembled WGS sequence"/>
</dbReference>
<gene>
    <name evidence="1" type="ORF">HCT48_00285</name>
</gene>
<comment type="caution">
    <text evidence="1">The sequence shown here is derived from an EMBL/GenBank/DDBJ whole genome shotgun (WGS) entry which is preliminary data.</text>
</comment>
<dbReference type="AlphaFoldDB" id="A0A968KYU5"/>
<keyword evidence="2" id="KW-1185">Reference proteome</keyword>